<gene>
    <name evidence="2" type="ORF">SSABA_v1c01790</name>
</gene>
<feature type="transmembrane region" description="Helical" evidence="1">
    <location>
        <begin position="157"/>
        <end position="177"/>
    </location>
</feature>
<dbReference type="InterPro" id="IPR049713">
    <property type="entry name" value="Pr6Pr-like"/>
</dbReference>
<dbReference type="EMBL" id="CP006934">
    <property type="protein sequence ID" value="AHI53591.1"/>
    <property type="molecule type" value="Genomic_DNA"/>
</dbReference>
<dbReference type="OrthoDB" id="392064at2"/>
<feature type="transmembrane region" description="Helical" evidence="1">
    <location>
        <begin position="86"/>
        <end position="107"/>
    </location>
</feature>
<dbReference type="PATRIC" id="fig|1276257.3.peg.183"/>
<keyword evidence="1" id="KW-0812">Transmembrane</keyword>
<keyword evidence="1" id="KW-0472">Membrane</keyword>
<sequence length="252" mass="29323">MNYKAFKISYKLIFGINGFCILLWAYISGMLNLDYITNTYNGNYQLYTEEFITTYTFLSNILVITWLIYSGIFHKNENKNRFQSQGYALAISTYISVTFIVYNFVLIPVEGWPSSASDQATTIIDHMVNPIVMVVYFVFFMENKTHVSLKEIMKNKFIYIWMGTLAYCIFAMVRGELRFASGEYFKDLLYPYFFLNIHAHLGVVWFVMAFIGISGMLLGFSVLYTFASNRMIKKPYYQKMASEGLNIAEKSE</sequence>
<evidence type="ECO:0000313" key="2">
    <source>
        <dbReference type="EMBL" id="AHI53591.1"/>
    </source>
</evidence>
<dbReference type="NCBIfam" id="NF038065">
    <property type="entry name" value="Pr6Pr"/>
    <property type="match status" value="1"/>
</dbReference>
<feature type="transmembrane region" description="Helical" evidence="1">
    <location>
        <begin position="12"/>
        <end position="31"/>
    </location>
</feature>
<keyword evidence="3" id="KW-1185">Reference proteome</keyword>
<keyword evidence="1" id="KW-1133">Transmembrane helix</keyword>
<dbReference type="STRING" id="1276257.SSABA_v1c01790"/>
<organism evidence="2 3">
    <name type="scientific">Spiroplasma sabaudiense Ar-1343</name>
    <dbReference type="NCBI Taxonomy" id="1276257"/>
    <lineage>
        <taxon>Bacteria</taxon>
        <taxon>Bacillati</taxon>
        <taxon>Mycoplasmatota</taxon>
        <taxon>Mollicutes</taxon>
        <taxon>Entomoplasmatales</taxon>
        <taxon>Spiroplasmataceae</taxon>
        <taxon>Spiroplasma</taxon>
    </lineage>
</organism>
<reference evidence="2 3" key="1">
    <citation type="journal article" date="2014" name="Genome Biol. Evol.">
        <title>Molecular evolution of the substrate utilization strategies and putative virulence factors in mosquito-associated Spiroplasma species.</title>
        <authorList>
            <person name="Chang T.H."/>
            <person name="Lo W.S."/>
            <person name="Ku C."/>
            <person name="Chen L.L."/>
            <person name="Kuo C.H."/>
        </authorList>
    </citation>
    <scope>NUCLEOTIDE SEQUENCE [LARGE SCALE GENOMIC DNA]</scope>
    <source>
        <strain evidence="2">Ar-1343</strain>
    </source>
</reference>
<accession>W6A9D3</accession>
<protein>
    <submittedName>
        <fullName evidence="2">Uncharacterized protein</fullName>
    </submittedName>
</protein>
<dbReference type="Proteomes" id="UP000019265">
    <property type="component" value="Chromosome"/>
</dbReference>
<dbReference type="KEGG" id="ssab:SSABA_v1c01790"/>
<feature type="transmembrane region" description="Helical" evidence="1">
    <location>
        <begin position="127"/>
        <end position="145"/>
    </location>
</feature>
<evidence type="ECO:0000256" key="1">
    <source>
        <dbReference type="SAM" id="Phobius"/>
    </source>
</evidence>
<evidence type="ECO:0000313" key="3">
    <source>
        <dbReference type="Proteomes" id="UP000019265"/>
    </source>
</evidence>
<feature type="transmembrane region" description="Helical" evidence="1">
    <location>
        <begin position="51"/>
        <end position="74"/>
    </location>
</feature>
<feature type="transmembrane region" description="Helical" evidence="1">
    <location>
        <begin position="197"/>
        <end position="226"/>
    </location>
</feature>
<dbReference type="AlphaFoldDB" id="W6A9D3"/>
<name>W6A9D3_9MOLU</name>
<proteinExistence type="predicted"/>
<dbReference type="HOGENOM" id="CLU_083294_0_0_14"/>
<dbReference type="RefSeq" id="WP_025250729.1">
    <property type="nucleotide sequence ID" value="NZ_CP006934.1"/>
</dbReference>